<dbReference type="InterPro" id="IPR036144">
    <property type="entry name" value="RibA-like_sf"/>
</dbReference>
<evidence type="ECO:0000256" key="8">
    <source>
        <dbReference type="ARBA" id="ARBA00049295"/>
    </source>
</evidence>
<dbReference type="HAMAP" id="MF_00179">
    <property type="entry name" value="RibA"/>
    <property type="match status" value="1"/>
</dbReference>
<comment type="function">
    <text evidence="9">Catalyzes the conversion of GTP to 2,5-diamino-6-ribosylamino-4(3H)-pyrimidinone 5'-phosphate (DARP), formate and pyrophosphate.</text>
</comment>
<evidence type="ECO:0000256" key="2">
    <source>
        <dbReference type="ARBA" id="ARBA00022619"/>
    </source>
</evidence>
<feature type="binding site" evidence="9">
    <location>
        <begin position="119"/>
        <end position="121"/>
    </location>
    <ligand>
        <name>GTP</name>
        <dbReference type="ChEBI" id="CHEBI:37565"/>
    </ligand>
</feature>
<comment type="cofactor">
    <cofactor evidence="9">
        <name>Zn(2+)</name>
        <dbReference type="ChEBI" id="CHEBI:29105"/>
    </cofactor>
    <text evidence="9">Binds 1 zinc ion per subunit.</text>
</comment>
<dbReference type="GO" id="GO:0008686">
    <property type="term" value="F:3,4-dihydroxy-2-butanone-4-phosphate synthase activity"/>
    <property type="evidence" value="ECO:0007669"/>
    <property type="project" value="TreeGrafter"/>
</dbReference>
<dbReference type="KEGG" id="msil:METEAL_29510"/>
<dbReference type="Pfam" id="PF00925">
    <property type="entry name" value="GTP_cyclohydro2"/>
    <property type="match status" value="1"/>
</dbReference>
<dbReference type="GO" id="GO:0009231">
    <property type="term" value="P:riboflavin biosynthetic process"/>
    <property type="evidence" value="ECO:0007669"/>
    <property type="project" value="UniProtKB-UniRule"/>
</dbReference>
<evidence type="ECO:0000313" key="11">
    <source>
        <dbReference type="EMBL" id="BDU73777.1"/>
    </source>
</evidence>
<name>A0AA48KAY3_9BACT</name>
<dbReference type="InterPro" id="IPR032677">
    <property type="entry name" value="GTP_cyclohydro_II"/>
</dbReference>
<dbReference type="GO" id="GO:0008270">
    <property type="term" value="F:zinc ion binding"/>
    <property type="evidence" value="ECO:0007669"/>
    <property type="project" value="UniProtKB-UniRule"/>
</dbReference>
<dbReference type="PANTHER" id="PTHR21327:SF18">
    <property type="entry name" value="3,4-DIHYDROXY-2-BUTANONE 4-PHOSPHATE SYNTHASE"/>
    <property type="match status" value="1"/>
</dbReference>
<dbReference type="GO" id="GO:0005829">
    <property type="term" value="C:cytosol"/>
    <property type="evidence" value="ECO:0007669"/>
    <property type="project" value="TreeGrafter"/>
</dbReference>
<dbReference type="FunFam" id="3.40.50.10990:FF:000002">
    <property type="entry name" value="GTP cyclohydrolase-2"/>
    <property type="match status" value="1"/>
</dbReference>
<dbReference type="EMBL" id="AP027080">
    <property type="protein sequence ID" value="BDU73777.1"/>
    <property type="molecule type" value="Genomic_DNA"/>
</dbReference>
<comment type="catalytic activity">
    <reaction evidence="8 9">
        <text>GTP + 4 H2O = 2,5-diamino-6-hydroxy-4-(5-phosphoribosylamino)-pyrimidine + formate + 2 phosphate + 3 H(+)</text>
        <dbReference type="Rhea" id="RHEA:23704"/>
        <dbReference type="ChEBI" id="CHEBI:15377"/>
        <dbReference type="ChEBI" id="CHEBI:15378"/>
        <dbReference type="ChEBI" id="CHEBI:15740"/>
        <dbReference type="ChEBI" id="CHEBI:37565"/>
        <dbReference type="ChEBI" id="CHEBI:43474"/>
        <dbReference type="ChEBI" id="CHEBI:58614"/>
        <dbReference type="EC" id="3.5.4.25"/>
    </reaction>
</comment>
<dbReference type="RefSeq" id="WP_316412445.1">
    <property type="nucleotide sequence ID" value="NZ_AP027080.1"/>
</dbReference>
<accession>A0AA48KAY3</accession>
<feature type="binding site" evidence="9">
    <location>
        <position position="93"/>
    </location>
    <ligand>
        <name>Zn(2+)</name>
        <dbReference type="ChEBI" id="CHEBI:29105"/>
        <note>catalytic</note>
    </ligand>
</feature>
<dbReference type="Proteomes" id="UP001238179">
    <property type="component" value="Chromosome"/>
</dbReference>
<evidence type="ECO:0000259" key="10">
    <source>
        <dbReference type="Pfam" id="PF00925"/>
    </source>
</evidence>
<protein>
    <recommendedName>
        <fullName evidence="9">GTP cyclohydrolase-2</fullName>
        <ecNumber evidence="9">3.5.4.25</ecNumber>
    </recommendedName>
    <alternativeName>
        <fullName evidence="9">GTP cyclohydrolase II</fullName>
    </alternativeName>
</protein>
<dbReference type="GO" id="GO:0003935">
    <property type="term" value="F:GTP cyclohydrolase II activity"/>
    <property type="evidence" value="ECO:0007669"/>
    <property type="project" value="UniProtKB-UniRule"/>
</dbReference>
<dbReference type="CDD" id="cd00641">
    <property type="entry name" value="GTP_cyclohydro2"/>
    <property type="match status" value="1"/>
</dbReference>
<gene>
    <name evidence="9" type="primary">ribA</name>
    <name evidence="11" type="ORF">METEAL_29510</name>
</gene>
<evidence type="ECO:0000313" key="12">
    <source>
        <dbReference type="Proteomes" id="UP001238179"/>
    </source>
</evidence>
<feature type="binding site" evidence="9">
    <location>
        <position position="95"/>
    </location>
    <ligand>
        <name>Zn(2+)</name>
        <dbReference type="ChEBI" id="CHEBI:29105"/>
        <note>catalytic</note>
    </ligand>
</feature>
<proteinExistence type="inferred from homology"/>
<feature type="binding site" evidence="9">
    <location>
        <position position="141"/>
    </location>
    <ligand>
        <name>GTP</name>
        <dbReference type="ChEBI" id="CHEBI:37565"/>
    </ligand>
</feature>
<feature type="binding site" evidence="9">
    <location>
        <position position="98"/>
    </location>
    <ligand>
        <name>GTP</name>
        <dbReference type="ChEBI" id="CHEBI:37565"/>
    </ligand>
</feature>
<evidence type="ECO:0000256" key="6">
    <source>
        <dbReference type="ARBA" id="ARBA00022833"/>
    </source>
</evidence>
<keyword evidence="7 9" id="KW-0342">GTP-binding</keyword>
<evidence type="ECO:0000256" key="1">
    <source>
        <dbReference type="ARBA" id="ARBA00004853"/>
    </source>
</evidence>
<dbReference type="Gene3D" id="3.40.50.10990">
    <property type="entry name" value="GTP cyclohydrolase II"/>
    <property type="match status" value="1"/>
</dbReference>
<feature type="binding site" evidence="9">
    <location>
        <begin position="77"/>
        <end position="81"/>
    </location>
    <ligand>
        <name>GTP</name>
        <dbReference type="ChEBI" id="CHEBI:37565"/>
    </ligand>
</feature>
<comment type="similarity">
    <text evidence="9">Belongs to the GTP cyclohydrolase II family.</text>
</comment>
<keyword evidence="5 9" id="KW-0378">Hydrolase</keyword>
<organism evidence="11 12">
    <name type="scientific">Mesoterricola silvestris</name>
    <dbReference type="NCBI Taxonomy" id="2927979"/>
    <lineage>
        <taxon>Bacteria</taxon>
        <taxon>Pseudomonadati</taxon>
        <taxon>Acidobacteriota</taxon>
        <taxon>Holophagae</taxon>
        <taxon>Holophagales</taxon>
        <taxon>Holophagaceae</taxon>
        <taxon>Mesoterricola</taxon>
    </lineage>
</organism>
<comment type="pathway">
    <text evidence="1 9">Cofactor biosynthesis; riboflavin biosynthesis; 5-amino-6-(D-ribitylamino)uracil from GTP: step 1/4.</text>
</comment>
<keyword evidence="3 9" id="KW-0479">Metal-binding</keyword>
<dbReference type="InterPro" id="IPR000926">
    <property type="entry name" value="RibA"/>
</dbReference>
<keyword evidence="12" id="KW-1185">Reference proteome</keyword>
<dbReference type="NCBIfam" id="NF001591">
    <property type="entry name" value="PRK00393.1"/>
    <property type="match status" value="1"/>
</dbReference>
<dbReference type="EC" id="3.5.4.25" evidence="9"/>
<sequence length="228" mass="25444">MAPKDSSSAPHLELGPESPLEVVTRFETEAVPFVAKANVPSIFGKYVVYGFLEKMTGKEHLAIVAGDIDARKRVNVRIHSECWTGDVLGSLKCDCRAQLESALRFVGEHGGIVLYLRQEGRGIGLLNKLKAYALQEQGFDTVEANHELGFADDLRTYESAVEMLRFFGIRKVRLLTNNPRKIHALEGAGIHVQREAHQLASNPYNLKYLKTKANKSGHMLDFKEDPKL</sequence>
<dbReference type="GO" id="GO:0005525">
    <property type="term" value="F:GTP binding"/>
    <property type="evidence" value="ECO:0007669"/>
    <property type="project" value="UniProtKB-KW"/>
</dbReference>
<evidence type="ECO:0000256" key="3">
    <source>
        <dbReference type="ARBA" id="ARBA00022723"/>
    </source>
</evidence>
<feature type="binding site" evidence="9">
    <location>
        <position position="82"/>
    </location>
    <ligand>
        <name>Zn(2+)</name>
        <dbReference type="ChEBI" id="CHEBI:29105"/>
        <note>catalytic</note>
    </ligand>
</feature>
<dbReference type="PANTHER" id="PTHR21327">
    <property type="entry name" value="GTP CYCLOHYDROLASE II-RELATED"/>
    <property type="match status" value="1"/>
</dbReference>
<keyword evidence="4 9" id="KW-0547">Nucleotide-binding</keyword>
<feature type="active site" description="Nucleophile" evidence="9">
    <location>
        <position position="155"/>
    </location>
</feature>
<evidence type="ECO:0000256" key="7">
    <source>
        <dbReference type="ARBA" id="ARBA00023134"/>
    </source>
</evidence>
<dbReference type="SUPFAM" id="SSF142695">
    <property type="entry name" value="RibA-like"/>
    <property type="match status" value="1"/>
</dbReference>
<evidence type="ECO:0000256" key="5">
    <source>
        <dbReference type="ARBA" id="ARBA00022801"/>
    </source>
</evidence>
<feature type="binding site" evidence="9">
    <location>
        <position position="176"/>
    </location>
    <ligand>
        <name>GTP</name>
        <dbReference type="ChEBI" id="CHEBI:37565"/>
    </ligand>
</feature>
<feature type="active site" description="Proton acceptor" evidence="9">
    <location>
        <position position="153"/>
    </location>
</feature>
<keyword evidence="2 9" id="KW-0686">Riboflavin biosynthesis</keyword>
<evidence type="ECO:0000256" key="4">
    <source>
        <dbReference type="ARBA" id="ARBA00022741"/>
    </source>
</evidence>
<feature type="domain" description="GTP cyclohydrolase II" evidence="10">
    <location>
        <begin position="35"/>
        <end position="194"/>
    </location>
</feature>
<dbReference type="AlphaFoldDB" id="A0AA48KAY3"/>
<evidence type="ECO:0000256" key="9">
    <source>
        <dbReference type="HAMAP-Rule" id="MF_00179"/>
    </source>
</evidence>
<feature type="binding site" evidence="9">
    <location>
        <position position="181"/>
    </location>
    <ligand>
        <name>GTP</name>
        <dbReference type="ChEBI" id="CHEBI:37565"/>
    </ligand>
</feature>
<keyword evidence="6 9" id="KW-0862">Zinc</keyword>
<dbReference type="NCBIfam" id="TIGR00505">
    <property type="entry name" value="ribA"/>
    <property type="match status" value="1"/>
</dbReference>
<reference evidence="12" key="1">
    <citation type="journal article" date="2023" name="Int. J. Syst. Evol. Microbiol.">
        <title>Mesoterricola silvestris gen. nov., sp. nov., Mesoterricola sediminis sp. nov., Geothrix oryzae sp. nov., Geothrix edaphica sp. nov., Geothrix rubra sp. nov., and Geothrix limicola sp. nov., six novel members of Acidobacteriota isolated from soils.</title>
        <authorList>
            <person name="Itoh H."/>
            <person name="Sugisawa Y."/>
            <person name="Mise K."/>
            <person name="Xu Z."/>
            <person name="Kuniyasu M."/>
            <person name="Ushijima N."/>
            <person name="Kawano K."/>
            <person name="Kobayashi E."/>
            <person name="Shiratori Y."/>
            <person name="Masuda Y."/>
            <person name="Senoo K."/>
        </authorList>
    </citation>
    <scope>NUCLEOTIDE SEQUENCE [LARGE SCALE GENOMIC DNA]</scope>
    <source>
        <strain evidence="12">W79</strain>
    </source>
</reference>